<gene>
    <name evidence="2" type="ORF">AVEN_50254_1</name>
</gene>
<keyword evidence="3" id="KW-1185">Reference proteome</keyword>
<dbReference type="AlphaFoldDB" id="A0A4Y2E4N9"/>
<evidence type="ECO:0000313" key="2">
    <source>
        <dbReference type="EMBL" id="GBM24143.1"/>
    </source>
</evidence>
<name>A0A4Y2E4N9_ARAVE</name>
<dbReference type="EMBL" id="BGPR01000511">
    <property type="protein sequence ID" value="GBM24143.1"/>
    <property type="molecule type" value="Genomic_DNA"/>
</dbReference>
<organism evidence="2 3">
    <name type="scientific">Araneus ventricosus</name>
    <name type="common">Orbweaver spider</name>
    <name type="synonym">Epeira ventricosa</name>
    <dbReference type="NCBI Taxonomy" id="182803"/>
    <lineage>
        <taxon>Eukaryota</taxon>
        <taxon>Metazoa</taxon>
        <taxon>Ecdysozoa</taxon>
        <taxon>Arthropoda</taxon>
        <taxon>Chelicerata</taxon>
        <taxon>Arachnida</taxon>
        <taxon>Araneae</taxon>
        <taxon>Araneomorphae</taxon>
        <taxon>Entelegynae</taxon>
        <taxon>Araneoidea</taxon>
        <taxon>Araneidae</taxon>
        <taxon>Araneus</taxon>
    </lineage>
</organism>
<protein>
    <submittedName>
        <fullName evidence="2">Uncharacterized protein</fullName>
    </submittedName>
</protein>
<evidence type="ECO:0000313" key="3">
    <source>
        <dbReference type="Proteomes" id="UP000499080"/>
    </source>
</evidence>
<sequence length="152" mass="17725">MSTSSRSLSFRTTRPPCNESRYAEFQIAGKCHSGTWRFAARKYEYDHHASTQRPQQSSLGRRESPHQEFPKSVLYQQVKDAPNNIPARWNVVEDVLSCGAGGTPEELSIIDHRFEKSLSQNYYDFIEVSPSFKMRSLAEVWRMRKRRVMLSY</sequence>
<reference evidence="2 3" key="1">
    <citation type="journal article" date="2019" name="Sci. Rep.">
        <title>Orb-weaving spider Araneus ventricosus genome elucidates the spidroin gene catalogue.</title>
        <authorList>
            <person name="Kono N."/>
            <person name="Nakamura H."/>
            <person name="Ohtoshi R."/>
            <person name="Moran D.A.P."/>
            <person name="Shinohara A."/>
            <person name="Yoshida Y."/>
            <person name="Fujiwara M."/>
            <person name="Mori M."/>
            <person name="Tomita M."/>
            <person name="Arakawa K."/>
        </authorList>
    </citation>
    <scope>NUCLEOTIDE SEQUENCE [LARGE SCALE GENOMIC DNA]</scope>
</reference>
<accession>A0A4Y2E4N9</accession>
<comment type="caution">
    <text evidence="2">The sequence shown here is derived from an EMBL/GenBank/DDBJ whole genome shotgun (WGS) entry which is preliminary data.</text>
</comment>
<feature type="region of interest" description="Disordered" evidence="1">
    <location>
        <begin position="47"/>
        <end position="67"/>
    </location>
</feature>
<evidence type="ECO:0000256" key="1">
    <source>
        <dbReference type="SAM" id="MobiDB-lite"/>
    </source>
</evidence>
<proteinExistence type="predicted"/>
<dbReference type="Proteomes" id="UP000499080">
    <property type="component" value="Unassembled WGS sequence"/>
</dbReference>